<dbReference type="AlphaFoldDB" id="R7WLK8"/>
<gene>
    <name evidence="1" type="ORF">Rrhod_2553</name>
</gene>
<keyword evidence="2" id="KW-1185">Reference proteome</keyword>
<organism evidence="1 2">
    <name type="scientific">Rhodococcus rhodnii LMG 5362</name>
    <dbReference type="NCBI Taxonomy" id="1273125"/>
    <lineage>
        <taxon>Bacteria</taxon>
        <taxon>Bacillati</taxon>
        <taxon>Actinomycetota</taxon>
        <taxon>Actinomycetes</taxon>
        <taxon>Mycobacteriales</taxon>
        <taxon>Nocardiaceae</taxon>
        <taxon>Rhodococcus</taxon>
    </lineage>
</organism>
<dbReference type="Proteomes" id="UP000013525">
    <property type="component" value="Unassembled WGS sequence"/>
</dbReference>
<comment type="caution">
    <text evidence="1">The sequence shown here is derived from an EMBL/GenBank/DDBJ whole genome shotgun (WGS) entry which is preliminary data.</text>
</comment>
<proteinExistence type="predicted"/>
<reference evidence="1 2" key="1">
    <citation type="journal article" date="2013" name="Genome Announc.">
        <title>Draft Genome Sequence of Rhodococcus rhodnii Strain LMG5362, a Symbiont of Rhodnius prolixus (Hemiptera, Reduviidae, Triatominae), the Principle Vector of Trypanosoma cruzi.</title>
        <authorList>
            <person name="Pachebat J.A."/>
            <person name="van Keulen G."/>
            <person name="Whitten M.M."/>
            <person name="Girdwood S."/>
            <person name="Del Sol R."/>
            <person name="Dyson P.J."/>
            <person name="Facey P.D."/>
        </authorList>
    </citation>
    <scope>NUCLEOTIDE SEQUENCE [LARGE SCALE GENOMIC DNA]</scope>
    <source>
        <strain evidence="1 2">LMG 5362</strain>
    </source>
</reference>
<sequence>MLAERATLPAAEWATYCALGRTGCSAPTSARVEVHRIVEY</sequence>
<evidence type="ECO:0000313" key="1">
    <source>
        <dbReference type="EMBL" id="EOM76187.1"/>
    </source>
</evidence>
<dbReference type="EMBL" id="APMY01000075">
    <property type="protein sequence ID" value="EOM76187.1"/>
    <property type="molecule type" value="Genomic_DNA"/>
</dbReference>
<accession>R7WLK8</accession>
<evidence type="ECO:0000313" key="2">
    <source>
        <dbReference type="Proteomes" id="UP000013525"/>
    </source>
</evidence>
<protein>
    <submittedName>
        <fullName evidence="1">Uncharacterized protein</fullName>
    </submittedName>
</protein>
<name>R7WLK8_9NOCA</name>
<dbReference type="PATRIC" id="fig|1273125.3.peg.2443"/>